<accession>A0A8J8WJN5</accession>
<evidence type="ECO:0000313" key="2">
    <source>
        <dbReference type="EMBL" id="KAF7719257.1"/>
    </source>
</evidence>
<feature type="region of interest" description="Disordered" evidence="1">
    <location>
        <begin position="108"/>
        <end position="137"/>
    </location>
</feature>
<protein>
    <submittedName>
        <fullName evidence="2">Uncharacterized protein</fullName>
    </submittedName>
</protein>
<organism evidence="2 3">
    <name type="scientific">Penicillium ucsense</name>
    <dbReference type="NCBI Taxonomy" id="2839758"/>
    <lineage>
        <taxon>Eukaryota</taxon>
        <taxon>Fungi</taxon>
        <taxon>Dikarya</taxon>
        <taxon>Ascomycota</taxon>
        <taxon>Pezizomycotina</taxon>
        <taxon>Eurotiomycetes</taxon>
        <taxon>Eurotiomycetidae</taxon>
        <taxon>Eurotiales</taxon>
        <taxon>Aspergillaceae</taxon>
        <taxon>Penicillium</taxon>
    </lineage>
</organism>
<dbReference type="AlphaFoldDB" id="A0A8J8WJN5"/>
<gene>
    <name evidence="2" type="ORF">PECM_007549</name>
</gene>
<comment type="caution">
    <text evidence="2">The sequence shown here is derived from an EMBL/GenBank/DDBJ whole genome shotgun (WGS) entry which is preliminary data.</text>
</comment>
<dbReference type="OrthoDB" id="4360356at2759"/>
<dbReference type="EMBL" id="WIWV01000007">
    <property type="protein sequence ID" value="KAF7719257.1"/>
    <property type="molecule type" value="Genomic_DNA"/>
</dbReference>
<evidence type="ECO:0000256" key="1">
    <source>
        <dbReference type="SAM" id="MobiDB-lite"/>
    </source>
</evidence>
<name>A0A8J8WJN5_9EURO</name>
<proteinExistence type="predicted"/>
<sequence>MSLEADGRRSSGNVTENFARAYCEASIPSKLYEWPEVVIRDIKSYPGLGTEVNPIVMGDESAPLGSATNPIVINVDEGWCHGEGGKPDSNADTKIMTTPEFWENLIDESYSDPASGGADVEPIPVSARITPPTYNDPELQSLSVLVSDCTQ</sequence>
<reference evidence="2" key="1">
    <citation type="journal article" date="2020" name="Front. Microbiol.">
        <title>Gene regulatory networks of Penicillium echinulatum 2HH and Penicillium oxalicum 114-2 inferred by a computational biology approach.</title>
        <authorList>
            <person name="Lenz A.R."/>
            <person name="Galan-Vasquez E."/>
            <person name="Balbinot E."/>
            <person name="De Abreu F.P."/>
            <person name="De Oliveira N.S."/>
            <person name="Da Rosa L.O."/>
            <person name="De Avila E Silva S."/>
            <person name="Camassola M."/>
            <person name="Dillon A.J.P."/>
            <person name="Perez-Rueda E."/>
        </authorList>
    </citation>
    <scope>NUCLEOTIDE SEQUENCE</scope>
    <source>
        <strain evidence="2">S1M29</strain>
    </source>
</reference>
<dbReference type="Proteomes" id="UP000631181">
    <property type="component" value="Unassembled WGS sequence"/>
</dbReference>
<evidence type="ECO:0000313" key="3">
    <source>
        <dbReference type="Proteomes" id="UP000631181"/>
    </source>
</evidence>
<keyword evidence="3" id="KW-1185">Reference proteome</keyword>